<dbReference type="Gene3D" id="3.40.462.20">
    <property type="match status" value="1"/>
</dbReference>
<gene>
    <name evidence="6" type="ORF">V5O48_014742</name>
</gene>
<reference evidence="6 7" key="1">
    <citation type="submission" date="2024-02" db="EMBL/GenBank/DDBJ databases">
        <title>A draft genome for the cacao thread blight pathogen Marasmius crinis-equi.</title>
        <authorList>
            <person name="Cohen S.P."/>
            <person name="Baruah I.K."/>
            <person name="Amoako-Attah I."/>
            <person name="Bukari Y."/>
            <person name="Meinhardt L.W."/>
            <person name="Bailey B.A."/>
        </authorList>
    </citation>
    <scope>NUCLEOTIDE SEQUENCE [LARGE SCALE GENOMIC DNA]</scope>
    <source>
        <strain evidence="6 7">GH-76</strain>
    </source>
</reference>
<evidence type="ECO:0000259" key="5">
    <source>
        <dbReference type="PROSITE" id="PS51387"/>
    </source>
</evidence>
<name>A0ABR3EWG6_9AGAR</name>
<dbReference type="InterPro" id="IPR006094">
    <property type="entry name" value="Oxid_FAD_bind_N"/>
</dbReference>
<accession>A0ABR3EWG6</accession>
<dbReference type="InterPro" id="IPR016167">
    <property type="entry name" value="FAD-bd_PCMH_sub1"/>
</dbReference>
<proteinExistence type="inferred from homology"/>
<keyword evidence="4" id="KW-0560">Oxidoreductase</keyword>
<dbReference type="InterPro" id="IPR036318">
    <property type="entry name" value="FAD-bd_PCMH-like_sf"/>
</dbReference>
<dbReference type="PROSITE" id="PS51387">
    <property type="entry name" value="FAD_PCMH"/>
    <property type="match status" value="1"/>
</dbReference>
<evidence type="ECO:0000313" key="6">
    <source>
        <dbReference type="EMBL" id="KAL0567255.1"/>
    </source>
</evidence>
<sequence length="472" mass="51055">MVVSLAQAQEVCQQIEDAITSASAMSYFGARSYFDDIFHWASSSTELAQCSVQPGTAEDVGIILGIIGKTRTPFAVKGGGHTTNVNFSSTTGVQIAMTRFSEVTYDAQSQTAVIGSGLIWDDVYEALAPYNVNVVGGRVSGVGVAGFTLGGGYSYLSNQYGLTIDNVVAFELVTPDGSVANVTETSDPELFFSLKGGLNNYGIVTRFTMRTYPQGQVWGGLAMYVNDSVNKVTEAIGSFVANVTDPKAMIVPTYNFGLGSESTSVLMLMFYDDPTPPEGMFEEILSIPYASFDVRSRDFLSLVSMVPSAIASGTRKSFNAVPILKLTPNLLRAVFNETEAWGRALTKETSRLTIGYDVVQYHADTLSHASSPSAYPPTRDAVYSPLTLYYDWTHKSQDETFHNAIRESVRRLESVAVAEGQVGVESASVYPNNAIFDTPVERIYGENLGRMRATKSRVDPENVMGLAGGFKI</sequence>
<dbReference type="Proteomes" id="UP001465976">
    <property type="component" value="Unassembled WGS sequence"/>
</dbReference>
<comment type="caution">
    <text evidence="6">The sequence shown here is derived from an EMBL/GenBank/DDBJ whole genome shotgun (WGS) entry which is preliminary data.</text>
</comment>
<dbReference type="PANTHER" id="PTHR42973">
    <property type="entry name" value="BINDING OXIDOREDUCTASE, PUTATIVE (AFU_ORTHOLOGUE AFUA_1G17690)-RELATED"/>
    <property type="match status" value="1"/>
</dbReference>
<dbReference type="SUPFAM" id="SSF56176">
    <property type="entry name" value="FAD-binding/transporter-associated domain-like"/>
    <property type="match status" value="1"/>
</dbReference>
<dbReference type="EMBL" id="JBAHYK010001635">
    <property type="protein sequence ID" value="KAL0567255.1"/>
    <property type="molecule type" value="Genomic_DNA"/>
</dbReference>
<protein>
    <recommendedName>
        <fullName evidence="5">FAD-binding PCMH-type domain-containing protein</fullName>
    </recommendedName>
</protein>
<dbReference type="InterPro" id="IPR016166">
    <property type="entry name" value="FAD-bd_PCMH"/>
</dbReference>
<dbReference type="Gene3D" id="3.30.465.10">
    <property type="match status" value="1"/>
</dbReference>
<dbReference type="Pfam" id="PF01565">
    <property type="entry name" value="FAD_binding_4"/>
    <property type="match status" value="1"/>
</dbReference>
<evidence type="ECO:0000313" key="7">
    <source>
        <dbReference type="Proteomes" id="UP001465976"/>
    </source>
</evidence>
<keyword evidence="3" id="KW-0274">FAD</keyword>
<comment type="similarity">
    <text evidence="1">Belongs to the oxygen-dependent FAD-linked oxidoreductase family.</text>
</comment>
<evidence type="ECO:0000256" key="2">
    <source>
        <dbReference type="ARBA" id="ARBA00022630"/>
    </source>
</evidence>
<dbReference type="Gene3D" id="3.30.43.10">
    <property type="entry name" value="Uridine Diphospho-n-acetylenolpyruvylglucosamine Reductase, domain 2"/>
    <property type="match status" value="1"/>
</dbReference>
<evidence type="ECO:0000256" key="1">
    <source>
        <dbReference type="ARBA" id="ARBA00005466"/>
    </source>
</evidence>
<evidence type="ECO:0000256" key="3">
    <source>
        <dbReference type="ARBA" id="ARBA00022827"/>
    </source>
</evidence>
<organism evidence="6 7">
    <name type="scientific">Marasmius crinis-equi</name>
    <dbReference type="NCBI Taxonomy" id="585013"/>
    <lineage>
        <taxon>Eukaryota</taxon>
        <taxon>Fungi</taxon>
        <taxon>Dikarya</taxon>
        <taxon>Basidiomycota</taxon>
        <taxon>Agaricomycotina</taxon>
        <taxon>Agaricomycetes</taxon>
        <taxon>Agaricomycetidae</taxon>
        <taxon>Agaricales</taxon>
        <taxon>Marasmiineae</taxon>
        <taxon>Marasmiaceae</taxon>
        <taxon>Marasmius</taxon>
    </lineage>
</organism>
<keyword evidence="7" id="KW-1185">Reference proteome</keyword>
<keyword evidence="2" id="KW-0285">Flavoprotein</keyword>
<evidence type="ECO:0000256" key="4">
    <source>
        <dbReference type="ARBA" id="ARBA00023002"/>
    </source>
</evidence>
<dbReference type="InterPro" id="IPR016169">
    <property type="entry name" value="FAD-bd_PCMH_sub2"/>
</dbReference>
<feature type="domain" description="FAD-binding PCMH-type" evidence="5">
    <location>
        <begin position="44"/>
        <end position="214"/>
    </location>
</feature>
<dbReference type="PANTHER" id="PTHR42973:SF13">
    <property type="entry name" value="FAD-BINDING PCMH-TYPE DOMAIN-CONTAINING PROTEIN"/>
    <property type="match status" value="1"/>
</dbReference>
<dbReference type="InterPro" id="IPR050416">
    <property type="entry name" value="FAD-linked_Oxidoreductase"/>
</dbReference>